<dbReference type="AlphaFoldDB" id="A0A1S1MT43"/>
<dbReference type="Proteomes" id="UP000179786">
    <property type="component" value="Unassembled WGS sequence"/>
</dbReference>
<name>A0A1S1MT43_9GAMM</name>
<feature type="transmembrane region" description="Helical" evidence="1">
    <location>
        <begin position="181"/>
        <end position="204"/>
    </location>
</feature>
<gene>
    <name evidence="2" type="ORF">BET10_13980</name>
</gene>
<keyword evidence="3" id="KW-1185">Reference proteome</keyword>
<organism evidence="2 3">
    <name type="scientific">Pseudoalteromonas amylolytica</name>
    <dbReference type="NCBI Taxonomy" id="1859457"/>
    <lineage>
        <taxon>Bacteria</taxon>
        <taxon>Pseudomonadati</taxon>
        <taxon>Pseudomonadota</taxon>
        <taxon>Gammaproteobacteria</taxon>
        <taxon>Alteromonadales</taxon>
        <taxon>Pseudoalteromonadaceae</taxon>
        <taxon>Pseudoalteromonas</taxon>
    </lineage>
</organism>
<dbReference type="RefSeq" id="WP_070985865.1">
    <property type="nucleotide sequence ID" value="NZ_MKJU01000027.1"/>
</dbReference>
<keyword evidence="1" id="KW-0472">Membrane</keyword>
<evidence type="ECO:0000256" key="1">
    <source>
        <dbReference type="SAM" id="Phobius"/>
    </source>
</evidence>
<dbReference type="OrthoDB" id="3204564at2"/>
<evidence type="ECO:0000313" key="3">
    <source>
        <dbReference type="Proteomes" id="UP000179786"/>
    </source>
</evidence>
<reference evidence="2 3" key="1">
    <citation type="submission" date="2016-09" db="EMBL/GenBank/DDBJ databases">
        <title>Pseudoalteromonas amylolytica sp. nov., isolated from the surface seawater.</title>
        <authorList>
            <person name="Wu Y.-H."/>
            <person name="Cheng H."/>
            <person name="Jin X.-B."/>
            <person name="Wang C.-S."/>
            <person name="Xu X.-W."/>
        </authorList>
    </citation>
    <scope>NUCLEOTIDE SEQUENCE [LARGE SCALE GENOMIC DNA]</scope>
    <source>
        <strain evidence="2 3">JW1</strain>
    </source>
</reference>
<keyword evidence="1" id="KW-0812">Transmembrane</keyword>
<comment type="caution">
    <text evidence="2">The sequence shown here is derived from an EMBL/GenBank/DDBJ whole genome shotgun (WGS) entry which is preliminary data.</text>
</comment>
<dbReference type="EMBL" id="MKJU01000027">
    <property type="protein sequence ID" value="OHU89898.1"/>
    <property type="molecule type" value="Genomic_DNA"/>
</dbReference>
<accession>A0A1S1MT43</accession>
<evidence type="ECO:0000313" key="2">
    <source>
        <dbReference type="EMBL" id="OHU89898.1"/>
    </source>
</evidence>
<proteinExistence type="predicted"/>
<sequence length="375" mass="40860">MTIKFEKCDLLVAQTEAKAFVNRLSDGLADRLTDDTNNGRLSLEDAKLELAETIIRTALANYNQGGDARGVSEDWEGPVDVEEVIRSIRSTQEPNPNELYQAEDAENLAGLNAEEMGFYLNHKRITYERLVDKVNATIGDTANALVSAGVLSVSYSAGKKAIIELAKTKSARRAVVAGVKAIGVTNSLVVVGFILAAIILYFLLTAEKSFYGVVLNLSETNLNCSEEDRYMHAGTLVSFPLDKEDGVNANTVNIRGSALAFDDDGNDVLAYYAGTYFAEKKFGLFGAEGMFSLAPENRTGPNLAILFSCPYFEDNGVNLETNIRGSQLSDYWNPLRNERKLRVRINKDGISAEATVDAARGSTPIGLTVIHKYDA</sequence>
<keyword evidence="1" id="KW-1133">Transmembrane helix</keyword>
<protein>
    <submittedName>
        <fullName evidence="2">Uncharacterized protein</fullName>
    </submittedName>
</protein>